<dbReference type="InterPro" id="IPR018307">
    <property type="entry name" value="ABL9/DENND6_dom"/>
</dbReference>
<name>A0ABR0LIP1_9PEZI</name>
<evidence type="ECO:0000313" key="3">
    <source>
        <dbReference type="Proteomes" id="UP001357485"/>
    </source>
</evidence>
<dbReference type="PANTHER" id="PTHR31017:SF1">
    <property type="entry name" value="LATE SECRETORY PATHWAY PROTEIN AVL9 HOMOLOG"/>
    <property type="match status" value="1"/>
</dbReference>
<sequence length="93" mass="10379">MALSDGAHTSTEDFSYFTLRREATLDQSATSLFGISCTRQLASSELIDRPADVTRSTVQKAVVVITDSPHHFGQLREKLSVVTKAWFAQRYDL</sequence>
<dbReference type="Proteomes" id="UP001357485">
    <property type="component" value="Unassembled WGS sequence"/>
</dbReference>
<dbReference type="PANTHER" id="PTHR31017">
    <property type="entry name" value="LATE SECRETORY PATHWAY PROTEIN AVL9-RELATED"/>
    <property type="match status" value="1"/>
</dbReference>
<organism evidence="2 3">
    <name type="scientific">Cryomyces antarcticus</name>
    <dbReference type="NCBI Taxonomy" id="329879"/>
    <lineage>
        <taxon>Eukaryota</taxon>
        <taxon>Fungi</taxon>
        <taxon>Dikarya</taxon>
        <taxon>Ascomycota</taxon>
        <taxon>Pezizomycotina</taxon>
        <taxon>Dothideomycetes</taxon>
        <taxon>Dothideomycetes incertae sedis</taxon>
        <taxon>Cryomyces</taxon>
    </lineage>
</organism>
<evidence type="ECO:0000259" key="1">
    <source>
        <dbReference type="Pfam" id="PF09794"/>
    </source>
</evidence>
<dbReference type="EMBL" id="JAVRRA010019597">
    <property type="protein sequence ID" value="KAK5178388.1"/>
    <property type="molecule type" value="Genomic_DNA"/>
</dbReference>
<accession>A0ABR0LIP1</accession>
<keyword evidence="3" id="KW-1185">Reference proteome</keyword>
<comment type="caution">
    <text evidence="2">The sequence shown here is derived from an EMBL/GenBank/DDBJ whole genome shotgun (WGS) entry which is preliminary data.</text>
</comment>
<protein>
    <recommendedName>
        <fullName evidence="1">AVL9/DENND6 domain-containing protein</fullName>
    </recommendedName>
</protein>
<proteinExistence type="predicted"/>
<reference evidence="2 3" key="1">
    <citation type="submission" date="2023-08" db="EMBL/GenBank/DDBJ databases">
        <title>Black Yeasts Isolated from many extreme environments.</title>
        <authorList>
            <person name="Coleine C."/>
            <person name="Stajich J.E."/>
            <person name="Selbmann L."/>
        </authorList>
    </citation>
    <scope>NUCLEOTIDE SEQUENCE [LARGE SCALE GENOMIC DNA]</scope>
    <source>
        <strain evidence="2 3">CCFEE 536</strain>
    </source>
</reference>
<dbReference type="InterPro" id="IPR051731">
    <property type="entry name" value="DENND11/AVL9_GEFs"/>
</dbReference>
<evidence type="ECO:0000313" key="2">
    <source>
        <dbReference type="EMBL" id="KAK5178388.1"/>
    </source>
</evidence>
<gene>
    <name evidence="2" type="ORF">LTR16_010809</name>
</gene>
<dbReference type="Pfam" id="PF09794">
    <property type="entry name" value="Avl9"/>
    <property type="match status" value="1"/>
</dbReference>
<feature type="domain" description="AVL9/DENND6" evidence="1">
    <location>
        <begin position="1"/>
        <end position="90"/>
    </location>
</feature>